<evidence type="ECO:0000256" key="5">
    <source>
        <dbReference type="PIRSR" id="PIRSR001221-1"/>
    </source>
</evidence>
<evidence type="ECO:0000256" key="1">
    <source>
        <dbReference type="ARBA" id="ARBA00001311"/>
    </source>
</evidence>
<dbReference type="SUPFAM" id="SSF75304">
    <property type="entry name" value="Amidase signature (AS) enzymes"/>
    <property type="match status" value="1"/>
</dbReference>
<dbReference type="InterPro" id="IPR036928">
    <property type="entry name" value="AS_sf"/>
</dbReference>
<evidence type="ECO:0000313" key="8">
    <source>
        <dbReference type="Proteomes" id="UP001219525"/>
    </source>
</evidence>
<dbReference type="PIRSF" id="PIRSF001221">
    <property type="entry name" value="Amidase_fungi"/>
    <property type="match status" value="1"/>
</dbReference>
<accession>A0AAD6UW51</accession>
<organism evidence="7 8">
    <name type="scientific">Mycena pura</name>
    <dbReference type="NCBI Taxonomy" id="153505"/>
    <lineage>
        <taxon>Eukaryota</taxon>
        <taxon>Fungi</taxon>
        <taxon>Dikarya</taxon>
        <taxon>Basidiomycota</taxon>
        <taxon>Agaricomycotina</taxon>
        <taxon>Agaricomycetes</taxon>
        <taxon>Agaricomycetidae</taxon>
        <taxon>Agaricales</taxon>
        <taxon>Marasmiineae</taxon>
        <taxon>Mycenaceae</taxon>
        <taxon>Mycena</taxon>
    </lineage>
</organism>
<feature type="active site" description="Charge relay system" evidence="5">
    <location>
        <position position="129"/>
    </location>
</feature>
<dbReference type="Proteomes" id="UP001219525">
    <property type="component" value="Unassembled WGS sequence"/>
</dbReference>
<proteinExistence type="inferred from homology"/>
<keyword evidence="4" id="KW-0378">Hydrolase</keyword>
<feature type="active site" description="Acyl-ester intermediate" evidence="5">
    <location>
        <position position="228"/>
    </location>
</feature>
<sequence>MSWQQIASDKKARQLDTVPRDWLAPNVPPATQLNVFDFPQKSGVLSPLDLEITETPVSTLLSNLGSSKWSALQVTTSFYKRAIVAQQLTNCLTEIFVDRALSRAKSLDEHLEKTGQVVGVLHGLPISVKDQLNIKGLESTIGYVSWVGQYAEENSVLIDILESLGAVPFVKTNVPQTLMWPETFNHIFGRTCNPHNRSLTSGGSSGGEGALVALKGSPLGVGSDMGGSIRIPSGFCGVYGLRPSYNRIPYAGCVNSLEGEDSILSVLGPLCNTLDGITTFFKAILSKQPWLKDPLVIRKRWSEDEYNLIDHGNGQKLCFAIMWDNGVIVPDPPVRRGLEITKRALLAAGHQVIDWQPYKQNEIISTVNAIWNAGASEDYNTATTPSGEPVIASMGLLPEGEETELQFRPINAGTSAFELWQVQKKKRDLRQEYLKHWEDTISQTGTGRPVDAIISPMAPYTAPPHGLNWTAEYTMWCNLLDYSAVIIPVSKVDQSLDVKRPRSEFYTKEDRDNYEKCALLPYASMDLTDPQKDHPATHENAPISIQVIGRTMEEEAILAMSKVVDEALSVAKSKP</sequence>
<evidence type="ECO:0000313" key="7">
    <source>
        <dbReference type="EMBL" id="KAJ7193376.1"/>
    </source>
</evidence>
<dbReference type="AlphaFoldDB" id="A0AAD6UW51"/>
<comment type="catalytic activity">
    <reaction evidence="1">
        <text>a monocarboxylic acid amide + H2O = a monocarboxylate + NH4(+)</text>
        <dbReference type="Rhea" id="RHEA:12020"/>
        <dbReference type="ChEBI" id="CHEBI:15377"/>
        <dbReference type="ChEBI" id="CHEBI:28938"/>
        <dbReference type="ChEBI" id="CHEBI:35757"/>
        <dbReference type="ChEBI" id="CHEBI:83628"/>
        <dbReference type="EC" id="3.5.1.4"/>
    </reaction>
</comment>
<evidence type="ECO:0000259" key="6">
    <source>
        <dbReference type="Pfam" id="PF01425"/>
    </source>
</evidence>
<dbReference type="PROSITE" id="PS00571">
    <property type="entry name" value="AMIDASES"/>
    <property type="match status" value="1"/>
</dbReference>
<name>A0AAD6UW51_9AGAR</name>
<evidence type="ECO:0000256" key="2">
    <source>
        <dbReference type="ARBA" id="ARBA00009199"/>
    </source>
</evidence>
<dbReference type="PANTHER" id="PTHR46072">
    <property type="entry name" value="AMIDASE-RELATED-RELATED"/>
    <property type="match status" value="1"/>
</dbReference>
<keyword evidence="8" id="KW-1185">Reference proteome</keyword>
<comment type="similarity">
    <text evidence="2">Belongs to the amidase family.</text>
</comment>
<dbReference type="EMBL" id="JARJCW010000109">
    <property type="protein sequence ID" value="KAJ7193376.1"/>
    <property type="molecule type" value="Genomic_DNA"/>
</dbReference>
<dbReference type="EC" id="3.5.1.4" evidence="3"/>
<dbReference type="InterPro" id="IPR023631">
    <property type="entry name" value="Amidase_dom"/>
</dbReference>
<evidence type="ECO:0000256" key="4">
    <source>
        <dbReference type="ARBA" id="ARBA00022801"/>
    </source>
</evidence>
<dbReference type="InterPro" id="IPR020556">
    <property type="entry name" value="Amidase_CS"/>
</dbReference>
<feature type="domain" description="Amidase" evidence="6">
    <location>
        <begin position="74"/>
        <end position="558"/>
    </location>
</feature>
<evidence type="ECO:0000256" key="3">
    <source>
        <dbReference type="ARBA" id="ARBA00012922"/>
    </source>
</evidence>
<reference evidence="7" key="1">
    <citation type="submission" date="2023-03" db="EMBL/GenBank/DDBJ databases">
        <title>Massive genome expansion in bonnet fungi (Mycena s.s.) driven by repeated elements and novel gene families across ecological guilds.</title>
        <authorList>
            <consortium name="Lawrence Berkeley National Laboratory"/>
            <person name="Harder C.B."/>
            <person name="Miyauchi S."/>
            <person name="Viragh M."/>
            <person name="Kuo A."/>
            <person name="Thoen E."/>
            <person name="Andreopoulos B."/>
            <person name="Lu D."/>
            <person name="Skrede I."/>
            <person name="Drula E."/>
            <person name="Henrissat B."/>
            <person name="Morin E."/>
            <person name="Kohler A."/>
            <person name="Barry K."/>
            <person name="LaButti K."/>
            <person name="Morin E."/>
            <person name="Salamov A."/>
            <person name="Lipzen A."/>
            <person name="Mereny Z."/>
            <person name="Hegedus B."/>
            <person name="Baldrian P."/>
            <person name="Stursova M."/>
            <person name="Weitz H."/>
            <person name="Taylor A."/>
            <person name="Grigoriev I.V."/>
            <person name="Nagy L.G."/>
            <person name="Martin F."/>
            <person name="Kauserud H."/>
        </authorList>
    </citation>
    <scope>NUCLEOTIDE SEQUENCE</scope>
    <source>
        <strain evidence="7">9144</strain>
    </source>
</reference>
<dbReference type="GO" id="GO:0004040">
    <property type="term" value="F:amidase activity"/>
    <property type="evidence" value="ECO:0007669"/>
    <property type="project" value="UniProtKB-EC"/>
</dbReference>
<comment type="caution">
    <text evidence="7">The sequence shown here is derived from an EMBL/GenBank/DDBJ whole genome shotgun (WGS) entry which is preliminary data.</text>
</comment>
<gene>
    <name evidence="7" type="ORF">GGX14DRAFT_552915</name>
</gene>
<dbReference type="Gene3D" id="3.90.1300.10">
    <property type="entry name" value="Amidase signature (AS) domain"/>
    <property type="match status" value="1"/>
</dbReference>
<feature type="active site" description="Charge relay system" evidence="5">
    <location>
        <position position="204"/>
    </location>
</feature>
<protein>
    <recommendedName>
        <fullName evidence="3">amidase</fullName>
        <ecNumber evidence="3">3.5.1.4</ecNumber>
    </recommendedName>
</protein>
<dbReference type="PANTHER" id="PTHR46072:SF2">
    <property type="entry name" value="AMIDASE (EUROFUNG)"/>
    <property type="match status" value="1"/>
</dbReference>
<dbReference type="Pfam" id="PF01425">
    <property type="entry name" value="Amidase"/>
    <property type="match status" value="1"/>
</dbReference>